<evidence type="ECO:0000256" key="2">
    <source>
        <dbReference type="ARBA" id="ARBA00022692"/>
    </source>
</evidence>
<accession>J7R1P5</accession>
<comment type="similarity">
    <text evidence="8">Belongs to the GET2 family.</text>
</comment>
<keyword evidence="1 8" id="KW-0813">Transport</keyword>
<dbReference type="PANTHER" id="PTHR28263">
    <property type="entry name" value="GOLGI TO ER TRAFFIC PROTEIN 2"/>
    <property type="match status" value="1"/>
</dbReference>
<evidence type="ECO:0000256" key="8">
    <source>
        <dbReference type="HAMAP-Rule" id="MF_03114"/>
    </source>
</evidence>
<dbReference type="HOGENOM" id="CLU_066477_0_0_1"/>
<feature type="compositionally biased region" description="Basic residues" evidence="9">
    <location>
        <begin position="11"/>
        <end position="20"/>
    </location>
</feature>
<feature type="transmembrane region" description="Helical" evidence="10">
    <location>
        <begin position="197"/>
        <end position="216"/>
    </location>
</feature>
<dbReference type="InterPro" id="IPR028143">
    <property type="entry name" value="Get2/sif1"/>
</dbReference>
<comment type="function">
    <text evidence="8">Required for the post-translational delivery of tail-anchored (TA) proteins to the endoplasmic reticulum. Together with GET1, acts as a membrane receptor for soluble GET3, which recognizes and selectively binds the transmembrane domain of TA proteins in the cytosol. The GET complex cooperates with the HDEL receptor ERD2 to mediate the ATP-dependent retrieval of resident ER proteins that contain a C-terminal H-D-E-L retention signal from the Golgi to the ER.</text>
</comment>
<feature type="region of interest" description="Disordered" evidence="9">
    <location>
        <begin position="1"/>
        <end position="87"/>
    </location>
</feature>
<evidence type="ECO:0000256" key="7">
    <source>
        <dbReference type="ARBA" id="ARBA00023136"/>
    </source>
</evidence>
<dbReference type="GO" id="GO:0043529">
    <property type="term" value="C:GET complex"/>
    <property type="evidence" value="ECO:0007669"/>
    <property type="project" value="UniProtKB-UniRule"/>
</dbReference>
<evidence type="ECO:0000313" key="12">
    <source>
        <dbReference type="Proteomes" id="UP000006310"/>
    </source>
</evidence>
<dbReference type="RefSeq" id="XP_022462986.1">
    <property type="nucleotide sequence ID" value="XM_022611592.1"/>
</dbReference>
<dbReference type="GO" id="GO:0000139">
    <property type="term" value="C:Golgi membrane"/>
    <property type="evidence" value="ECO:0007669"/>
    <property type="project" value="UniProtKB-SubCell"/>
</dbReference>
<evidence type="ECO:0000256" key="4">
    <source>
        <dbReference type="ARBA" id="ARBA00022892"/>
    </source>
</evidence>
<evidence type="ECO:0000256" key="1">
    <source>
        <dbReference type="ARBA" id="ARBA00022448"/>
    </source>
</evidence>
<dbReference type="PANTHER" id="PTHR28263:SF1">
    <property type="entry name" value="GOLGI TO ER TRAFFIC PROTEIN 2"/>
    <property type="match status" value="1"/>
</dbReference>
<dbReference type="GO" id="GO:0032977">
    <property type="term" value="F:membrane insertase activity"/>
    <property type="evidence" value="ECO:0007669"/>
    <property type="project" value="EnsemblFungi"/>
</dbReference>
<protein>
    <recommendedName>
        <fullName evidence="8">Golgi to ER traffic protein 2</fullName>
    </recommendedName>
</protein>
<keyword evidence="2 8" id="KW-0812">Transmembrane</keyword>
<dbReference type="OrthoDB" id="4097053at2759"/>
<evidence type="ECO:0000256" key="3">
    <source>
        <dbReference type="ARBA" id="ARBA00022824"/>
    </source>
</evidence>
<evidence type="ECO:0000256" key="9">
    <source>
        <dbReference type="SAM" id="MobiDB-lite"/>
    </source>
</evidence>
<dbReference type="eggNOG" id="ENOG502QW0H">
    <property type="taxonomic scope" value="Eukaryota"/>
</dbReference>
<keyword evidence="12" id="KW-1185">Reference proteome</keyword>
<comment type="subcellular location">
    <subcellularLocation>
        <location evidence="8">Endoplasmic reticulum membrane</location>
        <topology evidence="8">Multi-pass membrane protein</topology>
    </subcellularLocation>
    <subcellularLocation>
        <location evidence="8">Golgi apparatus membrane</location>
        <topology evidence="8">Multi-pass membrane protein</topology>
    </subcellularLocation>
</comment>
<dbReference type="AlphaFoldDB" id="J7R1P5"/>
<name>J7R1P5_HUIN7</name>
<keyword evidence="3 8" id="KW-0256">Endoplasmic reticulum</keyword>
<dbReference type="HAMAP" id="MF_03114">
    <property type="entry name" value="Get2"/>
    <property type="match status" value="1"/>
</dbReference>
<feature type="compositionally biased region" description="Polar residues" evidence="9">
    <location>
        <begin position="25"/>
        <end position="47"/>
    </location>
</feature>
<dbReference type="OMA" id="QYWDVLS"/>
<feature type="topological domain" description="Cytoplasmic" evidence="8">
    <location>
        <begin position="220"/>
        <end position="266"/>
    </location>
</feature>
<dbReference type="EMBL" id="HE978315">
    <property type="protein sequence ID" value="CCK68740.1"/>
    <property type="molecule type" value="Genomic_DNA"/>
</dbReference>
<gene>
    <name evidence="11" type="primary">KNAG0B02980</name>
    <name evidence="8" type="synonym">GET2</name>
    <name evidence="11" type="ordered locus">KNAG_0B02980</name>
</gene>
<dbReference type="GO" id="GO:0000423">
    <property type="term" value="P:mitophagy"/>
    <property type="evidence" value="ECO:0007669"/>
    <property type="project" value="EnsemblFungi"/>
</dbReference>
<keyword evidence="7 8" id="KW-0472">Membrane</keyword>
<sequence length="288" mass="32176">MSELSDAEKRRLLKERRQKKFANGGASSRLNKITGQADSHLSTTSPLENEKKVTPTTNLGGATAFSEDAGKKQFSSPTVTSDTTTEEKDRNIEVELLKQLAGAQKQDGSSPDLFSLLKSMNPGGDTPDLSGMLPEEAVSPVDQALLNYHDYLVNRLKAWSILIKWCCFLLPYMYLVTRDGRPSVFQVPKSLSILTDPSHFFMVFTSFEIVAVSIFYQRLQTIERTNKVNTLHNTSKIVKLSSLIPEGVLPISNIKGKIVQVLQYWDVLSIFLTDVCFVLVFLGIMMYI</sequence>
<keyword evidence="4 8" id="KW-0931">ER-Golgi transport</keyword>
<dbReference type="GO" id="GO:0005789">
    <property type="term" value="C:endoplasmic reticulum membrane"/>
    <property type="evidence" value="ECO:0007669"/>
    <property type="project" value="UniProtKB-SubCell"/>
</dbReference>
<dbReference type="GO" id="GO:0006890">
    <property type="term" value="P:retrograde vesicle-mediated transport, Golgi to endoplasmic reticulum"/>
    <property type="evidence" value="ECO:0007669"/>
    <property type="project" value="EnsemblFungi"/>
</dbReference>
<dbReference type="GO" id="GO:0008320">
    <property type="term" value="F:protein transmembrane transporter activity"/>
    <property type="evidence" value="ECO:0007669"/>
    <property type="project" value="EnsemblFungi"/>
</dbReference>
<dbReference type="STRING" id="1071383.J7R1P5"/>
<keyword evidence="6 8" id="KW-0333">Golgi apparatus</keyword>
<dbReference type="InterPro" id="IPR014802">
    <property type="entry name" value="GET2"/>
</dbReference>
<evidence type="ECO:0000256" key="6">
    <source>
        <dbReference type="ARBA" id="ARBA00023034"/>
    </source>
</evidence>
<dbReference type="Pfam" id="PF08690">
    <property type="entry name" value="GET2"/>
    <property type="match status" value="1"/>
</dbReference>
<dbReference type="GO" id="GO:0071816">
    <property type="term" value="P:tail-anchored membrane protein insertion into ER membrane"/>
    <property type="evidence" value="ECO:0007669"/>
    <property type="project" value="EnsemblFungi"/>
</dbReference>
<dbReference type="KEGG" id="kng:KNAG_0B02980"/>
<feature type="topological domain" description="Lumenal" evidence="8">
    <location>
        <position position="288"/>
    </location>
</feature>
<feature type="transmembrane region" description="Helical" evidence="10">
    <location>
        <begin position="158"/>
        <end position="177"/>
    </location>
</feature>
<evidence type="ECO:0000256" key="10">
    <source>
        <dbReference type="SAM" id="Phobius"/>
    </source>
</evidence>
<feature type="compositionally biased region" description="Basic and acidic residues" evidence="9">
    <location>
        <begin position="1"/>
        <end position="10"/>
    </location>
</feature>
<feature type="compositionally biased region" description="Polar residues" evidence="9">
    <location>
        <begin position="73"/>
        <end position="83"/>
    </location>
</feature>
<organism evidence="11 12">
    <name type="scientific">Huiozyma naganishii (strain ATCC MYA-139 / BCRC 22969 / CBS 8797 / KCTC 17520 / NBRC 10181 / NCYC 3082 / Yp74L-3)</name>
    <name type="common">Yeast</name>
    <name type="synonym">Kazachstania naganishii</name>
    <dbReference type="NCBI Taxonomy" id="1071383"/>
    <lineage>
        <taxon>Eukaryota</taxon>
        <taxon>Fungi</taxon>
        <taxon>Dikarya</taxon>
        <taxon>Ascomycota</taxon>
        <taxon>Saccharomycotina</taxon>
        <taxon>Saccharomycetes</taxon>
        <taxon>Saccharomycetales</taxon>
        <taxon>Saccharomycetaceae</taxon>
        <taxon>Huiozyma</taxon>
    </lineage>
</organism>
<keyword evidence="5 8" id="KW-1133">Transmembrane helix</keyword>
<comment type="subunit">
    <text evidence="8">Component of the Golgi to ER traffic (GET) complex, which is composed of GET1, GET2 and GET3. Within the complex, GET1 and GET2 form a heterotetramer which is stabilized by phosphatidylinositol binding and which binds to the GET3 homodimer.</text>
</comment>
<feature type="transmembrane region" description="Helical" evidence="10">
    <location>
        <begin position="264"/>
        <end position="287"/>
    </location>
</feature>
<dbReference type="Proteomes" id="UP000006310">
    <property type="component" value="Chromosome 2"/>
</dbReference>
<proteinExistence type="inferred from homology"/>
<evidence type="ECO:0000313" key="11">
    <source>
        <dbReference type="EMBL" id="CCK68740.1"/>
    </source>
</evidence>
<feature type="topological domain" description="Cytoplasmic" evidence="8">
    <location>
        <begin position="1"/>
        <end position="155"/>
    </location>
</feature>
<dbReference type="GO" id="GO:0043495">
    <property type="term" value="F:protein-membrane adaptor activity"/>
    <property type="evidence" value="ECO:0007669"/>
    <property type="project" value="EnsemblFungi"/>
</dbReference>
<reference evidence="11 12" key="1">
    <citation type="journal article" date="2011" name="Proc. Natl. Acad. Sci. U.S.A.">
        <title>Evolutionary erosion of yeast sex chromosomes by mating-type switching accidents.</title>
        <authorList>
            <person name="Gordon J.L."/>
            <person name="Armisen D."/>
            <person name="Proux-Wera E."/>
            <person name="Oheigeartaigh S.S."/>
            <person name="Byrne K.P."/>
            <person name="Wolfe K.H."/>
        </authorList>
    </citation>
    <scope>NUCLEOTIDE SEQUENCE [LARGE SCALE GENOMIC DNA]</scope>
    <source>
        <strain evidence="12">ATCC MYA-139 / BCRC 22969 / CBS 8797 / CCRC 22969 / KCTC 17520 / NBRC 10181 / NCYC 3082</strain>
    </source>
</reference>
<dbReference type="GO" id="GO:0097051">
    <property type="term" value="P:establishment of protein localization to endoplasmic reticulum membrane"/>
    <property type="evidence" value="ECO:0007669"/>
    <property type="project" value="EnsemblFungi"/>
</dbReference>
<reference evidence="12" key="2">
    <citation type="submission" date="2012-08" db="EMBL/GenBank/DDBJ databases">
        <title>Genome sequence of Kazachstania naganishii.</title>
        <authorList>
            <person name="Gordon J.L."/>
            <person name="Armisen D."/>
            <person name="Proux-Wera E."/>
            <person name="OhEigeartaigh S.S."/>
            <person name="Byrne K.P."/>
            <person name="Wolfe K.H."/>
        </authorList>
    </citation>
    <scope>NUCLEOTIDE SEQUENCE [LARGE SCALE GENOMIC DNA]</scope>
    <source>
        <strain evidence="12">ATCC MYA-139 / BCRC 22969 / CBS 8797 / CCRC 22969 / KCTC 17520 / NBRC 10181 / NCYC 3082</strain>
    </source>
</reference>
<comment type="caution">
    <text evidence="8">Lacks conserved residue(s) required for the propagation of feature annotation.</text>
</comment>
<evidence type="ECO:0000256" key="5">
    <source>
        <dbReference type="ARBA" id="ARBA00022989"/>
    </source>
</evidence>
<dbReference type="GeneID" id="34524390"/>